<dbReference type="STRING" id="520762.AN619_03580"/>
<organism evidence="1 2">
    <name type="scientific">Thermotalea metallivorans</name>
    <dbReference type="NCBI Taxonomy" id="520762"/>
    <lineage>
        <taxon>Bacteria</taxon>
        <taxon>Bacillati</taxon>
        <taxon>Bacillota</taxon>
        <taxon>Clostridia</taxon>
        <taxon>Peptostreptococcales</taxon>
        <taxon>Thermotaleaceae</taxon>
        <taxon>Thermotalea</taxon>
    </lineage>
</organism>
<sequence>MKKEKICPQEKNGRERDVGERNIKDILLQSDIMPMPLKNE</sequence>
<protein>
    <submittedName>
        <fullName evidence="1">Uncharacterized protein</fullName>
    </submittedName>
</protein>
<evidence type="ECO:0000313" key="2">
    <source>
        <dbReference type="Proteomes" id="UP000070456"/>
    </source>
</evidence>
<accession>A0A140LBH8</accession>
<proteinExistence type="predicted"/>
<name>A0A140LBH8_9FIRM</name>
<dbReference type="Proteomes" id="UP000070456">
    <property type="component" value="Unassembled WGS sequence"/>
</dbReference>
<reference evidence="1 2" key="1">
    <citation type="submission" date="2015-12" db="EMBL/GenBank/DDBJ databases">
        <title>Draft genome sequence of the thermoanaerobe Thermotalea metallivorans, an isolate from the runoff channel of the Great Artesian Basin, Australia.</title>
        <authorList>
            <person name="Patel B.K."/>
        </authorList>
    </citation>
    <scope>NUCLEOTIDE SEQUENCE [LARGE SCALE GENOMIC DNA]</scope>
    <source>
        <strain evidence="1 2">B2-1</strain>
    </source>
</reference>
<gene>
    <name evidence="1" type="ORF">AN619_03580</name>
</gene>
<dbReference type="EMBL" id="LOEE01000009">
    <property type="protein sequence ID" value="KXG77903.1"/>
    <property type="molecule type" value="Genomic_DNA"/>
</dbReference>
<evidence type="ECO:0000313" key="1">
    <source>
        <dbReference type="EMBL" id="KXG77903.1"/>
    </source>
</evidence>
<dbReference type="AlphaFoldDB" id="A0A140LBH8"/>
<comment type="caution">
    <text evidence="1">The sequence shown here is derived from an EMBL/GenBank/DDBJ whole genome shotgun (WGS) entry which is preliminary data.</text>
</comment>
<dbReference type="RefSeq" id="WP_278279811.1">
    <property type="nucleotide sequence ID" value="NZ_LOEE01000009.1"/>
</dbReference>
<keyword evidence="2" id="KW-1185">Reference proteome</keyword>